<dbReference type="Proteomes" id="UP000626092">
    <property type="component" value="Unassembled WGS sequence"/>
</dbReference>
<organism evidence="9 10">
    <name type="scientific">Rhododendron simsii</name>
    <name type="common">Sims's rhododendron</name>
    <dbReference type="NCBI Taxonomy" id="118357"/>
    <lineage>
        <taxon>Eukaryota</taxon>
        <taxon>Viridiplantae</taxon>
        <taxon>Streptophyta</taxon>
        <taxon>Embryophyta</taxon>
        <taxon>Tracheophyta</taxon>
        <taxon>Spermatophyta</taxon>
        <taxon>Magnoliopsida</taxon>
        <taxon>eudicotyledons</taxon>
        <taxon>Gunneridae</taxon>
        <taxon>Pentapetalae</taxon>
        <taxon>asterids</taxon>
        <taxon>Ericales</taxon>
        <taxon>Ericaceae</taxon>
        <taxon>Ericoideae</taxon>
        <taxon>Rhodoreae</taxon>
        <taxon>Rhododendron</taxon>
    </lineage>
</organism>
<keyword evidence="10" id="KW-1185">Reference proteome</keyword>
<dbReference type="SUPFAM" id="SSF47592">
    <property type="entry name" value="SWIB/MDM2 domain"/>
    <property type="match status" value="1"/>
</dbReference>
<dbReference type="AlphaFoldDB" id="A0A834G725"/>
<dbReference type="GO" id="GO:0005763">
    <property type="term" value="C:mitochondrial small ribosomal subunit"/>
    <property type="evidence" value="ECO:0007669"/>
    <property type="project" value="TreeGrafter"/>
</dbReference>
<comment type="caution">
    <text evidence="9">The sequence shown here is derived from an EMBL/GenBank/DDBJ whole genome shotgun (WGS) entry which is preliminary data.</text>
</comment>
<proteinExistence type="inferred from homology"/>
<evidence type="ECO:0000256" key="4">
    <source>
        <dbReference type="ARBA" id="ARBA00023128"/>
    </source>
</evidence>
<dbReference type="SMART" id="SM00151">
    <property type="entry name" value="SWIB"/>
    <property type="match status" value="1"/>
</dbReference>
<dbReference type="InterPro" id="IPR036885">
    <property type="entry name" value="SWIB_MDM2_dom_sf"/>
</dbReference>
<dbReference type="NCBIfam" id="TIGR01050">
    <property type="entry name" value="rpsS_bact"/>
    <property type="match status" value="1"/>
</dbReference>
<dbReference type="CDD" id="cd10567">
    <property type="entry name" value="SWIB-MDM2_like"/>
    <property type="match status" value="1"/>
</dbReference>
<dbReference type="Gene3D" id="1.10.245.10">
    <property type="entry name" value="SWIB/MDM2 domain"/>
    <property type="match status" value="1"/>
</dbReference>
<dbReference type="PRINTS" id="PR00975">
    <property type="entry name" value="RIBOSOMALS19"/>
</dbReference>
<dbReference type="InterPro" id="IPR023575">
    <property type="entry name" value="Ribosomal_uS19_SF"/>
</dbReference>
<evidence type="ECO:0000259" key="8">
    <source>
        <dbReference type="SMART" id="SM00151"/>
    </source>
</evidence>
<dbReference type="InterPro" id="IPR020934">
    <property type="entry name" value="Ribosomal_uS19_CS"/>
</dbReference>
<dbReference type="GO" id="GO:0006412">
    <property type="term" value="P:translation"/>
    <property type="evidence" value="ECO:0007669"/>
    <property type="project" value="InterPro"/>
</dbReference>
<dbReference type="GO" id="GO:0000028">
    <property type="term" value="P:ribosomal small subunit assembly"/>
    <property type="evidence" value="ECO:0007669"/>
    <property type="project" value="TreeGrafter"/>
</dbReference>
<accession>A0A834G725</accession>
<evidence type="ECO:0000313" key="10">
    <source>
        <dbReference type="Proteomes" id="UP000626092"/>
    </source>
</evidence>
<dbReference type="PANTHER" id="PTHR11880:SF67">
    <property type="entry name" value="SMALL RIBOSOMAL SUBUNIT PROTEIN US19M"/>
    <property type="match status" value="1"/>
</dbReference>
<comment type="similarity">
    <text evidence="2 7">Belongs to the universal ribosomal protein uS19 family.</text>
</comment>
<reference evidence="9" key="1">
    <citation type="submission" date="2019-11" db="EMBL/GenBank/DDBJ databases">
        <authorList>
            <person name="Liu Y."/>
            <person name="Hou J."/>
            <person name="Li T.-Q."/>
            <person name="Guan C.-H."/>
            <person name="Wu X."/>
            <person name="Wu H.-Z."/>
            <person name="Ling F."/>
            <person name="Zhang R."/>
            <person name="Shi X.-G."/>
            <person name="Ren J.-P."/>
            <person name="Chen E.-F."/>
            <person name="Sun J.-M."/>
        </authorList>
    </citation>
    <scope>NUCLEOTIDE SEQUENCE</scope>
    <source>
        <strain evidence="9">Adult_tree_wgs_1</strain>
        <tissue evidence="9">Leaves</tissue>
    </source>
</reference>
<gene>
    <name evidence="9" type="ORF">RHSIM_Rhsim11G0036800</name>
</gene>
<protein>
    <recommendedName>
        <fullName evidence="6">Small ribosomal subunit protein uS19m</fullName>
    </recommendedName>
</protein>
<dbReference type="GO" id="GO:0003723">
    <property type="term" value="F:RNA binding"/>
    <property type="evidence" value="ECO:0007669"/>
    <property type="project" value="InterPro"/>
</dbReference>
<keyword evidence="4" id="KW-0496">Mitochondrion</keyword>
<dbReference type="FunFam" id="3.30.860.10:FF:000003">
    <property type="entry name" value="Ribosomal protein S19, mitochondrial"/>
    <property type="match status" value="1"/>
</dbReference>
<dbReference type="GO" id="GO:0003735">
    <property type="term" value="F:structural constituent of ribosome"/>
    <property type="evidence" value="ECO:0007669"/>
    <property type="project" value="InterPro"/>
</dbReference>
<evidence type="ECO:0000256" key="6">
    <source>
        <dbReference type="ARBA" id="ARBA00044183"/>
    </source>
</evidence>
<keyword evidence="5 7" id="KW-0687">Ribonucleoprotein</keyword>
<evidence type="ECO:0000256" key="1">
    <source>
        <dbReference type="ARBA" id="ARBA00004173"/>
    </source>
</evidence>
<sequence length="201" mass="22214">MASSTRVFAKGCVSLMAAARTSAAAPFAQAGGAVPSVTRRPAGILKPSPVSPSLRTFLGVSEASRTDVIKKVWQPIKLINNLQDRQINSEFMPRRSICKGSFLDAQRSIWKGSFLDAFLLKMKKTRDPLSNRKIWSRRSSITPEFVDSTVRIYNGKTFVRCKITEGKVGHKLGEFAFTRKRRPLRTVIGQGTKKGTGKKKG</sequence>
<dbReference type="InterPro" id="IPR003121">
    <property type="entry name" value="SWIB_MDM2_domain"/>
</dbReference>
<dbReference type="SUPFAM" id="SSF54570">
    <property type="entry name" value="Ribosomal protein S19"/>
    <property type="match status" value="1"/>
</dbReference>
<evidence type="ECO:0000256" key="5">
    <source>
        <dbReference type="ARBA" id="ARBA00023274"/>
    </source>
</evidence>
<keyword evidence="3 7" id="KW-0689">Ribosomal protein</keyword>
<dbReference type="InterPro" id="IPR005732">
    <property type="entry name" value="Ribosomal_uS19_bac-type"/>
</dbReference>
<evidence type="ECO:0000313" key="9">
    <source>
        <dbReference type="EMBL" id="KAF7127107.1"/>
    </source>
</evidence>
<dbReference type="InterPro" id="IPR019835">
    <property type="entry name" value="SWIB_domain"/>
</dbReference>
<dbReference type="PROSITE" id="PS00323">
    <property type="entry name" value="RIBOSOMAL_S19"/>
    <property type="match status" value="1"/>
</dbReference>
<dbReference type="Gene3D" id="3.30.860.10">
    <property type="entry name" value="30s Ribosomal Protein S19, Chain A"/>
    <property type="match status" value="1"/>
</dbReference>
<evidence type="ECO:0000256" key="2">
    <source>
        <dbReference type="ARBA" id="ARBA00007345"/>
    </source>
</evidence>
<dbReference type="PANTHER" id="PTHR11880">
    <property type="entry name" value="RIBOSOMAL PROTEIN S19P FAMILY MEMBER"/>
    <property type="match status" value="1"/>
</dbReference>
<dbReference type="EMBL" id="WJXA01000011">
    <property type="protein sequence ID" value="KAF7127107.1"/>
    <property type="molecule type" value="Genomic_DNA"/>
</dbReference>
<dbReference type="OrthoDB" id="2043at2759"/>
<evidence type="ECO:0000256" key="7">
    <source>
        <dbReference type="RuleBase" id="RU003485"/>
    </source>
</evidence>
<dbReference type="Pfam" id="PF00203">
    <property type="entry name" value="Ribosomal_S19"/>
    <property type="match status" value="1"/>
</dbReference>
<evidence type="ECO:0000256" key="3">
    <source>
        <dbReference type="ARBA" id="ARBA00022980"/>
    </source>
</evidence>
<feature type="domain" description="SWIB" evidence="8">
    <location>
        <begin position="44"/>
        <end position="124"/>
    </location>
</feature>
<name>A0A834G725_RHOSS</name>
<dbReference type="InterPro" id="IPR002222">
    <property type="entry name" value="Ribosomal_uS19"/>
</dbReference>
<dbReference type="HAMAP" id="MF_00531">
    <property type="entry name" value="Ribosomal_uS19"/>
    <property type="match status" value="1"/>
</dbReference>
<dbReference type="Pfam" id="PF02201">
    <property type="entry name" value="SWIB"/>
    <property type="match status" value="1"/>
</dbReference>
<comment type="subcellular location">
    <subcellularLocation>
        <location evidence="1">Mitochondrion</location>
    </subcellularLocation>
</comment>